<gene>
    <name evidence="2" type="ORF">Ga0061063_0918</name>
</gene>
<dbReference type="Pfam" id="PF01381">
    <property type="entry name" value="HTH_3"/>
    <property type="match status" value="1"/>
</dbReference>
<proteinExistence type="predicted"/>
<dbReference type="InterPro" id="IPR001387">
    <property type="entry name" value="Cro/C1-type_HTH"/>
</dbReference>
<dbReference type="AlphaFoldDB" id="A0A0K6GU03"/>
<dbReference type="SUPFAM" id="SSF47413">
    <property type="entry name" value="lambda repressor-like DNA-binding domains"/>
    <property type="match status" value="1"/>
</dbReference>
<reference evidence="3" key="1">
    <citation type="submission" date="2015-08" db="EMBL/GenBank/DDBJ databases">
        <authorList>
            <person name="Varghese N."/>
        </authorList>
    </citation>
    <scope>NUCLEOTIDE SEQUENCE [LARGE SCALE GENOMIC DNA]</scope>
    <source>
        <strain evidence="3">DSM 17901</strain>
    </source>
</reference>
<dbReference type="OrthoDB" id="7011085at2"/>
<dbReference type="STRING" id="375574.GCA_001418035_00709"/>
<name>A0A0K6GU03_9NEIS</name>
<accession>A0A0K6GU03</accession>
<dbReference type="EMBL" id="CYHA01000002">
    <property type="protein sequence ID" value="CUA82063.1"/>
    <property type="molecule type" value="Genomic_DNA"/>
</dbReference>
<sequence length="116" mass="12792">MTTSDSQKQEIGLRLLQERIRLGLTQTEMARRGAVGFSTYTAYEKGKSTPDAVALQNWSGCGVDISYVVIGQATDGKLAPDEMMLLGAWRDSPDEIRAGILGFYRAYGLSVRREEV</sequence>
<dbReference type="PROSITE" id="PS50943">
    <property type="entry name" value="HTH_CROC1"/>
    <property type="match status" value="1"/>
</dbReference>
<dbReference type="GO" id="GO:0003677">
    <property type="term" value="F:DNA binding"/>
    <property type="evidence" value="ECO:0007669"/>
    <property type="project" value="InterPro"/>
</dbReference>
<protein>
    <submittedName>
        <fullName evidence="2">Transcriptional regulator, contains XRE-family HTH domain</fullName>
    </submittedName>
</protein>
<dbReference type="RefSeq" id="WP_055433443.1">
    <property type="nucleotide sequence ID" value="NZ_CYHA01000002.1"/>
</dbReference>
<organism evidence="2 3">
    <name type="scientific">Gulbenkiania indica</name>
    <dbReference type="NCBI Taxonomy" id="375574"/>
    <lineage>
        <taxon>Bacteria</taxon>
        <taxon>Pseudomonadati</taxon>
        <taxon>Pseudomonadota</taxon>
        <taxon>Betaproteobacteria</taxon>
        <taxon>Neisseriales</taxon>
        <taxon>Chromobacteriaceae</taxon>
        <taxon>Gulbenkiania</taxon>
    </lineage>
</organism>
<evidence type="ECO:0000259" key="1">
    <source>
        <dbReference type="PROSITE" id="PS50943"/>
    </source>
</evidence>
<dbReference type="Gene3D" id="1.10.260.40">
    <property type="entry name" value="lambda repressor-like DNA-binding domains"/>
    <property type="match status" value="1"/>
</dbReference>
<dbReference type="CDD" id="cd00093">
    <property type="entry name" value="HTH_XRE"/>
    <property type="match status" value="1"/>
</dbReference>
<dbReference type="Proteomes" id="UP000243535">
    <property type="component" value="Unassembled WGS sequence"/>
</dbReference>
<keyword evidence="3" id="KW-1185">Reference proteome</keyword>
<dbReference type="InterPro" id="IPR010982">
    <property type="entry name" value="Lambda_DNA-bd_dom_sf"/>
</dbReference>
<evidence type="ECO:0000313" key="3">
    <source>
        <dbReference type="Proteomes" id="UP000243535"/>
    </source>
</evidence>
<dbReference type="SMART" id="SM00530">
    <property type="entry name" value="HTH_XRE"/>
    <property type="match status" value="1"/>
</dbReference>
<evidence type="ECO:0000313" key="2">
    <source>
        <dbReference type="EMBL" id="CUA82063.1"/>
    </source>
</evidence>
<feature type="domain" description="HTH cro/C1-type" evidence="1">
    <location>
        <begin position="15"/>
        <end position="52"/>
    </location>
</feature>